<dbReference type="InterPro" id="IPR000489">
    <property type="entry name" value="Pterin-binding_dom"/>
</dbReference>
<dbReference type="Proteomes" id="UP000706172">
    <property type="component" value="Unassembled WGS sequence"/>
</dbReference>
<dbReference type="PROSITE" id="PS50972">
    <property type="entry name" value="PTERIN_BINDING"/>
    <property type="match status" value="1"/>
</dbReference>
<name>A0A931CZ59_9BACT</name>
<dbReference type="Gene3D" id="3.20.20.20">
    <property type="entry name" value="Dihydropteroate synthase-like"/>
    <property type="match status" value="1"/>
</dbReference>
<keyword evidence="2" id="KW-0808">Transferase</keyword>
<reference evidence="2" key="1">
    <citation type="submission" date="2020-07" db="EMBL/GenBank/DDBJ databases">
        <title>Severe corrosion of carbon steel in oil field produced water can be linked to methanogenic archaea containing a special type of NiFe hydrogenase.</title>
        <authorList>
            <person name="Lahme S."/>
            <person name="Mand J."/>
            <person name="Longwell J."/>
            <person name="Smith R."/>
            <person name="Enning D."/>
        </authorList>
    </citation>
    <scope>NUCLEOTIDE SEQUENCE</scope>
    <source>
        <strain evidence="2">MIC098Bin6</strain>
    </source>
</reference>
<sequence length="263" mass="28495">MKLIADNLRITRPDIRRALQQLDPKPVQDLVKACEARGAWAIDVNTGPLGKQAGPGMRFFMEAVQAVTDLPLLIDTANPDAMATGVKAAKNRIILNGFSLEPRKLEQILPLARDSNADIVGFLLYPDSRVPIDAPQRFEVAQDLMEAVESAGVAKERVIIDPVIPPLAWADGIVQAREVMKVIRTLPDLLGFPVKTIGGISNLGTNAPDRAARLAVELSYVAMLASAGLDYALLDILNFDLVRAAKVSGILARENLFSWAMVP</sequence>
<gene>
    <name evidence="2" type="ORF">H0S81_04375</name>
</gene>
<feature type="domain" description="Pterin-binding" evidence="1">
    <location>
        <begin position="1"/>
        <end position="257"/>
    </location>
</feature>
<proteinExistence type="predicted"/>
<dbReference type="Pfam" id="PF00809">
    <property type="entry name" value="Pterin_bind"/>
    <property type="match status" value="1"/>
</dbReference>
<protein>
    <submittedName>
        <fullName evidence="2">Dihydropteroate synthase</fullName>
        <ecNumber evidence="2">2.5.1.15</ecNumber>
    </submittedName>
</protein>
<dbReference type="EC" id="2.5.1.15" evidence="2"/>
<accession>A0A931CZ59</accession>
<dbReference type="GO" id="GO:0042558">
    <property type="term" value="P:pteridine-containing compound metabolic process"/>
    <property type="evidence" value="ECO:0007669"/>
    <property type="project" value="InterPro"/>
</dbReference>
<dbReference type="AlphaFoldDB" id="A0A931CZ59"/>
<dbReference type="EMBL" id="JACCQK010000218">
    <property type="protein sequence ID" value="MBG0779143.1"/>
    <property type="molecule type" value="Genomic_DNA"/>
</dbReference>
<evidence type="ECO:0000313" key="3">
    <source>
        <dbReference type="Proteomes" id="UP000706172"/>
    </source>
</evidence>
<evidence type="ECO:0000313" key="2">
    <source>
        <dbReference type="EMBL" id="MBG0779143.1"/>
    </source>
</evidence>
<evidence type="ECO:0000259" key="1">
    <source>
        <dbReference type="PROSITE" id="PS50972"/>
    </source>
</evidence>
<dbReference type="SUPFAM" id="SSF51717">
    <property type="entry name" value="Dihydropteroate synthetase-like"/>
    <property type="match status" value="1"/>
</dbReference>
<dbReference type="GO" id="GO:0004156">
    <property type="term" value="F:dihydropteroate synthase activity"/>
    <property type="evidence" value="ECO:0007669"/>
    <property type="project" value="UniProtKB-EC"/>
</dbReference>
<dbReference type="InterPro" id="IPR011005">
    <property type="entry name" value="Dihydropteroate_synth-like_sf"/>
</dbReference>
<comment type="caution">
    <text evidence="2">The sequence shown here is derived from an EMBL/GenBank/DDBJ whole genome shotgun (WGS) entry which is preliminary data.</text>
</comment>
<organism evidence="2 3">
    <name type="scientific">Desulfotignum balticum</name>
    <dbReference type="NCBI Taxonomy" id="115781"/>
    <lineage>
        <taxon>Bacteria</taxon>
        <taxon>Pseudomonadati</taxon>
        <taxon>Thermodesulfobacteriota</taxon>
        <taxon>Desulfobacteria</taxon>
        <taxon>Desulfobacterales</taxon>
        <taxon>Desulfobacteraceae</taxon>
        <taxon>Desulfotignum</taxon>
    </lineage>
</organism>